<dbReference type="SUPFAM" id="SSF53254">
    <property type="entry name" value="Phosphoglycerate mutase-like"/>
    <property type="match status" value="1"/>
</dbReference>
<dbReference type="Gene3D" id="3.40.50.1240">
    <property type="entry name" value="Phosphoglycerate mutase-like"/>
    <property type="match status" value="1"/>
</dbReference>
<name>A0A934SRR8_9MICO</name>
<comment type="caution">
    <text evidence="1">The sequence shown here is derived from an EMBL/GenBank/DDBJ whole genome shotgun (WGS) entry which is preliminary data.</text>
</comment>
<dbReference type="InterPro" id="IPR050275">
    <property type="entry name" value="PGM_Phosphatase"/>
</dbReference>
<dbReference type="PANTHER" id="PTHR48100:SF58">
    <property type="entry name" value="PE-PGRS FAMILY PROTEIN PE_PGRS11"/>
    <property type="match status" value="1"/>
</dbReference>
<dbReference type="RefSeq" id="WP_200555216.1">
    <property type="nucleotide sequence ID" value="NZ_JAEPES010000001.1"/>
</dbReference>
<sequence length="217" mass="23474">MRLLLIRHGQTIDNVNGALGTAAPGPGLTELGTRQAAAIPAALQSERIEAIYVSHLLRTRRTAEPLARSRGLEIQEIDGIEEIRAGDVEGRNDMDAVRLYMGTIFSWWQDFDGRIPGGEDGNEFYDRFTAAIGRIAVSHSGTVAIFSHGAAIRTWASWTSRNLDAGFSRVHDLENTAVVVVEGSPEDGWVTTYWAGEPMGGAELEDPTALDPTGEAV</sequence>
<gene>
    <name evidence="1" type="ORF">IV501_04750</name>
    <name evidence="2" type="ORF">IV501_09875</name>
</gene>
<dbReference type="SMART" id="SM00855">
    <property type="entry name" value="PGAM"/>
    <property type="match status" value="1"/>
</dbReference>
<evidence type="ECO:0000313" key="2">
    <source>
        <dbReference type="EMBL" id="MBK4347943.1"/>
    </source>
</evidence>
<reference evidence="1" key="1">
    <citation type="submission" date="2021-01" db="EMBL/GenBank/DDBJ databases">
        <title>Lacisediminihabitans sp. nov. strain G11-30, isolated from Antarctic Soil.</title>
        <authorList>
            <person name="Li J."/>
        </authorList>
    </citation>
    <scope>NUCLEOTIDE SEQUENCE</scope>
    <source>
        <strain evidence="1">G11-30</strain>
    </source>
</reference>
<accession>A0A934SRR8</accession>
<evidence type="ECO:0000313" key="3">
    <source>
        <dbReference type="Proteomes" id="UP000636458"/>
    </source>
</evidence>
<organism evidence="1 3">
    <name type="scientific">Lacisediminihabitans changchengi</name>
    <dbReference type="NCBI Taxonomy" id="2787634"/>
    <lineage>
        <taxon>Bacteria</taxon>
        <taxon>Bacillati</taxon>
        <taxon>Actinomycetota</taxon>
        <taxon>Actinomycetes</taxon>
        <taxon>Micrococcales</taxon>
        <taxon>Microbacteriaceae</taxon>
        <taxon>Lacisediminihabitans</taxon>
    </lineage>
</organism>
<dbReference type="GO" id="GO:0016791">
    <property type="term" value="F:phosphatase activity"/>
    <property type="evidence" value="ECO:0007669"/>
    <property type="project" value="TreeGrafter"/>
</dbReference>
<proteinExistence type="predicted"/>
<dbReference type="Proteomes" id="UP000636458">
    <property type="component" value="Unassembled WGS sequence"/>
</dbReference>
<dbReference type="EMBL" id="JAEPES010000003">
    <property type="protein sequence ID" value="MBK4347943.1"/>
    <property type="molecule type" value="Genomic_DNA"/>
</dbReference>
<keyword evidence="3" id="KW-1185">Reference proteome</keyword>
<protein>
    <submittedName>
        <fullName evidence="1">Histidine phosphatase family protein</fullName>
    </submittedName>
</protein>
<dbReference type="Pfam" id="PF00300">
    <property type="entry name" value="His_Phos_1"/>
    <property type="match status" value="1"/>
</dbReference>
<dbReference type="GO" id="GO:0005737">
    <property type="term" value="C:cytoplasm"/>
    <property type="evidence" value="ECO:0007669"/>
    <property type="project" value="TreeGrafter"/>
</dbReference>
<dbReference type="EMBL" id="JAEPES010000001">
    <property type="protein sequence ID" value="MBK4346934.1"/>
    <property type="molecule type" value="Genomic_DNA"/>
</dbReference>
<dbReference type="InterPro" id="IPR001345">
    <property type="entry name" value="PG/BPGM_mutase_AS"/>
</dbReference>
<dbReference type="PANTHER" id="PTHR48100">
    <property type="entry name" value="BROAD-SPECIFICITY PHOSPHATASE YOR283W-RELATED"/>
    <property type="match status" value="1"/>
</dbReference>
<dbReference type="CDD" id="cd07067">
    <property type="entry name" value="HP_PGM_like"/>
    <property type="match status" value="1"/>
</dbReference>
<evidence type="ECO:0000313" key="1">
    <source>
        <dbReference type="EMBL" id="MBK4346934.1"/>
    </source>
</evidence>
<dbReference type="InterPro" id="IPR013078">
    <property type="entry name" value="His_Pase_superF_clade-1"/>
</dbReference>
<dbReference type="PROSITE" id="PS00175">
    <property type="entry name" value="PG_MUTASE"/>
    <property type="match status" value="1"/>
</dbReference>
<dbReference type="AlphaFoldDB" id="A0A934SRR8"/>
<dbReference type="InterPro" id="IPR029033">
    <property type="entry name" value="His_PPase_superfam"/>
</dbReference>